<accession>A0A2P2KSB7</accession>
<reference evidence="1" key="1">
    <citation type="submission" date="2018-02" db="EMBL/GenBank/DDBJ databases">
        <title>Rhizophora mucronata_Transcriptome.</title>
        <authorList>
            <person name="Meera S.P."/>
            <person name="Sreeshan A."/>
            <person name="Augustine A."/>
        </authorList>
    </citation>
    <scope>NUCLEOTIDE SEQUENCE</scope>
    <source>
        <tissue evidence="1">Leaf</tissue>
    </source>
</reference>
<name>A0A2P2KSB7_RHIMU</name>
<dbReference type="AlphaFoldDB" id="A0A2P2KSB7"/>
<proteinExistence type="predicted"/>
<evidence type="ECO:0000313" key="1">
    <source>
        <dbReference type="EMBL" id="MBX08625.1"/>
    </source>
</evidence>
<protein>
    <submittedName>
        <fullName evidence="1">Uncharacterized protein</fullName>
    </submittedName>
</protein>
<sequence length="30" mass="3537">MLFFTFPFTFLKIAFLKRNSADLNGSHFII</sequence>
<organism evidence="1">
    <name type="scientific">Rhizophora mucronata</name>
    <name type="common">Asiatic mangrove</name>
    <dbReference type="NCBI Taxonomy" id="61149"/>
    <lineage>
        <taxon>Eukaryota</taxon>
        <taxon>Viridiplantae</taxon>
        <taxon>Streptophyta</taxon>
        <taxon>Embryophyta</taxon>
        <taxon>Tracheophyta</taxon>
        <taxon>Spermatophyta</taxon>
        <taxon>Magnoliopsida</taxon>
        <taxon>eudicotyledons</taxon>
        <taxon>Gunneridae</taxon>
        <taxon>Pentapetalae</taxon>
        <taxon>rosids</taxon>
        <taxon>fabids</taxon>
        <taxon>Malpighiales</taxon>
        <taxon>Rhizophoraceae</taxon>
        <taxon>Rhizophora</taxon>
    </lineage>
</organism>
<dbReference type="EMBL" id="GGEC01028141">
    <property type="protein sequence ID" value="MBX08625.1"/>
    <property type="molecule type" value="Transcribed_RNA"/>
</dbReference>